<proteinExistence type="predicted"/>
<dbReference type="Pfam" id="PF05920">
    <property type="entry name" value="Homeobox_KN"/>
    <property type="match status" value="1"/>
</dbReference>
<dbReference type="InterPro" id="IPR050224">
    <property type="entry name" value="TALE_homeobox"/>
</dbReference>
<gene>
    <name evidence="6" type="ORF">CAPTEDRAFT_88304</name>
</gene>
<comment type="subcellular location">
    <subcellularLocation>
        <location evidence="4">Nucleus</location>
    </subcellularLocation>
</comment>
<dbReference type="GO" id="GO:0006355">
    <property type="term" value="P:regulation of DNA-templated transcription"/>
    <property type="evidence" value="ECO:0007669"/>
    <property type="project" value="InterPro"/>
</dbReference>
<evidence type="ECO:0000313" key="7">
    <source>
        <dbReference type="EnsemblMetazoa" id="CapteP88304"/>
    </source>
</evidence>
<keyword evidence="3 4" id="KW-0539">Nucleus</keyword>
<feature type="domain" description="Homeobox" evidence="5">
    <location>
        <begin position="1"/>
        <end position="59"/>
    </location>
</feature>
<dbReference type="HOGENOM" id="CLU_049543_14_1_1"/>
<evidence type="ECO:0000256" key="4">
    <source>
        <dbReference type="PROSITE-ProRule" id="PRU00108"/>
    </source>
</evidence>
<keyword evidence="1 4" id="KW-0238">DNA-binding</keyword>
<keyword evidence="8" id="KW-1185">Reference proteome</keyword>
<evidence type="ECO:0000256" key="3">
    <source>
        <dbReference type="ARBA" id="ARBA00023242"/>
    </source>
</evidence>
<dbReference type="InterPro" id="IPR008422">
    <property type="entry name" value="KN_HD"/>
</dbReference>
<keyword evidence="2 4" id="KW-0371">Homeobox</keyword>
<feature type="non-terminal residue" evidence="6">
    <location>
        <position position="59"/>
    </location>
</feature>
<reference evidence="6 8" key="2">
    <citation type="journal article" date="2013" name="Nature">
        <title>Insights into bilaterian evolution from three spiralian genomes.</title>
        <authorList>
            <person name="Simakov O."/>
            <person name="Marletaz F."/>
            <person name="Cho S.J."/>
            <person name="Edsinger-Gonzales E."/>
            <person name="Havlak P."/>
            <person name="Hellsten U."/>
            <person name="Kuo D.H."/>
            <person name="Larsson T."/>
            <person name="Lv J."/>
            <person name="Arendt D."/>
            <person name="Savage R."/>
            <person name="Osoegawa K."/>
            <person name="de Jong P."/>
            <person name="Grimwood J."/>
            <person name="Chapman J.A."/>
            <person name="Shapiro H."/>
            <person name="Aerts A."/>
            <person name="Otillar R.P."/>
            <person name="Terry A.Y."/>
            <person name="Boore J.L."/>
            <person name="Grigoriev I.V."/>
            <person name="Lindberg D.R."/>
            <person name="Seaver E.C."/>
            <person name="Weisblat D.A."/>
            <person name="Putnam N.H."/>
            <person name="Rokhsar D.S."/>
        </authorList>
    </citation>
    <scope>NUCLEOTIDE SEQUENCE</scope>
    <source>
        <strain evidence="6 8">I ESC-2004</strain>
    </source>
</reference>
<dbReference type="GO" id="GO:0003677">
    <property type="term" value="F:DNA binding"/>
    <property type="evidence" value="ECO:0007669"/>
    <property type="project" value="UniProtKB-UniRule"/>
</dbReference>
<dbReference type="EMBL" id="AMQN01006771">
    <property type="status" value="NOT_ANNOTATED_CDS"/>
    <property type="molecule type" value="Genomic_DNA"/>
</dbReference>
<evidence type="ECO:0000313" key="8">
    <source>
        <dbReference type="Proteomes" id="UP000014760"/>
    </source>
</evidence>
<feature type="non-terminal residue" evidence="6">
    <location>
        <position position="1"/>
    </location>
</feature>
<dbReference type="Proteomes" id="UP000014760">
    <property type="component" value="Unassembled WGS sequence"/>
</dbReference>
<dbReference type="STRING" id="283909.R7UQR4"/>
<evidence type="ECO:0000256" key="2">
    <source>
        <dbReference type="ARBA" id="ARBA00023155"/>
    </source>
</evidence>
<dbReference type="EnsemblMetazoa" id="CapteT88304">
    <property type="protein sequence ID" value="CapteP88304"/>
    <property type="gene ID" value="CapteG88304"/>
</dbReference>
<dbReference type="OMA" id="VSKWFSN"/>
<dbReference type="GO" id="GO:0005634">
    <property type="term" value="C:nucleus"/>
    <property type="evidence" value="ECO:0007669"/>
    <property type="project" value="UniProtKB-SubCell"/>
</dbReference>
<dbReference type="PROSITE" id="PS50071">
    <property type="entry name" value="HOMEOBOX_2"/>
    <property type="match status" value="1"/>
</dbReference>
<dbReference type="SUPFAM" id="SSF46689">
    <property type="entry name" value="Homeodomain-like"/>
    <property type="match status" value="1"/>
</dbReference>
<dbReference type="InterPro" id="IPR001356">
    <property type="entry name" value="HD"/>
</dbReference>
<evidence type="ECO:0000256" key="1">
    <source>
        <dbReference type="ARBA" id="ARBA00023125"/>
    </source>
</evidence>
<dbReference type="CDD" id="cd00086">
    <property type="entry name" value="homeodomain"/>
    <property type="match status" value="1"/>
</dbReference>
<reference evidence="7" key="3">
    <citation type="submission" date="2015-06" db="UniProtKB">
        <authorList>
            <consortium name="EnsemblMetazoa"/>
        </authorList>
    </citation>
    <scope>IDENTIFICATION</scope>
</reference>
<name>R7UQR4_CAPTE</name>
<organism evidence="6">
    <name type="scientific">Capitella teleta</name>
    <name type="common">Polychaete worm</name>
    <dbReference type="NCBI Taxonomy" id="283909"/>
    <lineage>
        <taxon>Eukaryota</taxon>
        <taxon>Metazoa</taxon>
        <taxon>Spiralia</taxon>
        <taxon>Lophotrochozoa</taxon>
        <taxon>Annelida</taxon>
        <taxon>Polychaeta</taxon>
        <taxon>Sedentaria</taxon>
        <taxon>Scolecida</taxon>
        <taxon>Capitellidae</taxon>
        <taxon>Capitella</taxon>
    </lineage>
</organism>
<reference evidence="8" key="1">
    <citation type="submission" date="2012-12" db="EMBL/GenBank/DDBJ databases">
        <authorList>
            <person name="Hellsten U."/>
            <person name="Grimwood J."/>
            <person name="Chapman J.A."/>
            <person name="Shapiro H."/>
            <person name="Aerts A."/>
            <person name="Otillar R.P."/>
            <person name="Terry A.Y."/>
            <person name="Boore J.L."/>
            <person name="Simakov O."/>
            <person name="Marletaz F."/>
            <person name="Cho S.-J."/>
            <person name="Edsinger-Gonzales E."/>
            <person name="Havlak P."/>
            <person name="Kuo D.-H."/>
            <person name="Larsson T."/>
            <person name="Lv J."/>
            <person name="Arendt D."/>
            <person name="Savage R."/>
            <person name="Osoegawa K."/>
            <person name="de Jong P."/>
            <person name="Lindberg D.R."/>
            <person name="Seaver E.C."/>
            <person name="Weisblat D.A."/>
            <person name="Putnam N.H."/>
            <person name="Grigoriev I.V."/>
            <person name="Rokhsar D.S."/>
        </authorList>
    </citation>
    <scope>NUCLEOTIDE SEQUENCE</scope>
    <source>
        <strain evidence="8">I ESC-2004</strain>
    </source>
</reference>
<dbReference type="OrthoDB" id="10056939at2759"/>
<protein>
    <recommendedName>
        <fullName evidence="5">Homeobox domain-containing protein</fullName>
    </recommendedName>
</protein>
<evidence type="ECO:0000259" key="5">
    <source>
        <dbReference type="PROSITE" id="PS50071"/>
    </source>
</evidence>
<sequence length="59" mass="6884">RGSRFLDPSAVDHMNKWYNDHIAYPYPTEDEKNTIAKEAGLTVAQVTCWFANKRNRNNK</sequence>
<evidence type="ECO:0000313" key="6">
    <source>
        <dbReference type="EMBL" id="ELU08448.1"/>
    </source>
</evidence>
<dbReference type="EMBL" id="KB299094">
    <property type="protein sequence ID" value="ELU08448.1"/>
    <property type="molecule type" value="Genomic_DNA"/>
</dbReference>
<dbReference type="InterPro" id="IPR009057">
    <property type="entry name" value="Homeodomain-like_sf"/>
</dbReference>
<dbReference type="PANTHER" id="PTHR11850">
    <property type="entry name" value="HOMEOBOX PROTEIN TRANSCRIPTION FACTORS"/>
    <property type="match status" value="1"/>
</dbReference>
<dbReference type="Gene3D" id="1.10.10.60">
    <property type="entry name" value="Homeodomain-like"/>
    <property type="match status" value="1"/>
</dbReference>
<dbReference type="AlphaFoldDB" id="R7UQR4"/>
<accession>R7UQR4</accession>